<evidence type="ECO:0000256" key="3">
    <source>
        <dbReference type="ARBA" id="ARBA00022989"/>
    </source>
</evidence>
<keyword evidence="4 5" id="KW-0472">Membrane</keyword>
<evidence type="ECO:0000256" key="2">
    <source>
        <dbReference type="ARBA" id="ARBA00022692"/>
    </source>
</evidence>
<feature type="transmembrane region" description="Helical" evidence="5">
    <location>
        <begin position="6"/>
        <end position="25"/>
    </location>
</feature>
<protein>
    <submittedName>
        <fullName evidence="6">LrgB family protein</fullName>
    </submittedName>
</protein>
<comment type="caution">
    <text evidence="6">The sequence shown here is derived from an EMBL/GenBank/DDBJ whole genome shotgun (WGS) entry which is preliminary data.</text>
</comment>
<dbReference type="PANTHER" id="PTHR30249">
    <property type="entry name" value="PUTATIVE SEROTONIN TRANSPORTER"/>
    <property type="match status" value="1"/>
</dbReference>
<dbReference type="AlphaFoldDB" id="A0A5J5HAJ0"/>
<reference evidence="6 7" key="1">
    <citation type="submission" date="2019-09" db="EMBL/GenBank/DDBJ databases">
        <title>Whole genome sequences of isolates from the Mars Exploration Rovers.</title>
        <authorList>
            <person name="Seuylemezian A."/>
            <person name="Vaishampayan P."/>
        </authorList>
    </citation>
    <scope>NUCLEOTIDE SEQUENCE [LARGE SCALE GENOMIC DNA]</scope>
    <source>
        <strain evidence="6 7">MER_TA_151</strain>
    </source>
</reference>
<feature type="transmembrane region" description="Helical" evidence="5">
    <location>
        <begin position="147"/>
        <end position="170"/>
    </location>
</feature>
<comment type="subcellular location">
    <subcellularLocation>
        <location evidence="1">Membrane</location>
        <topology evidence="1">Multi-pass membrane protein</topology>
    </subcellularLocation>
</comment>
<evidence type="ECO:0000256" key="4">
    <source>
        <dbReference type="ARBA" id="ARBA00023136"/>
    </source>
</evidence>
<sequence>MNNLSLTLISIGLTIAVYLGAKWLSVRVASPFTTPVLTATVVIITILHFMGVSYEQYTLAKDWMTFLLGPATVALAVPMYQNRQVIMENLIPALFGLSIGTISTIISAVWFSKALGLSETIQATSAVKAVTTPVAIETVTLVGGDPALAAAFVVIAGVFGAILAPMILTLTKISDPFSRGLGIGTISHVIGTTQAVREGPIQGAVSSMAMGCAAILTSVILPWLYPLIQL</sequence>
<evidence type="ECO:0000313" key="7">
    <source>
        <dbReference type="Proteomes" id="UP000326671"/>
    </source>
</evidence>
<keyword evidence="7" id="KW-1185">Reference proteome</keyword>
<name>A0A5J5HAJ0_9BACI</name>
<feature type="transmembrane region" description="Helical" evidence="5">
    <location>
        <begin position="204"/>
        <end position="225"/>
    </location>
</feature>
<dbReference type="Pfam" id="PF04172">
    <property type="entry name" value="LrgB"/>
    <property type="match status" value="1"/>
</dbReference>
<evidence type="ECO:0000313" key="6">
    <source>
        <dbReference type="EMBL" id="KAA9016454.1"/>
    </source>
</evidence>
<dbReference type="GO" id="GO:0016020">
    <property type="term" value="C:membrane"/>
    <property type="evidence" value="ECO:0007669"/>
    <property type="project" value="UniProtKB-SubCell"/>
</dbReference>
<keyword evidence="2 5" id="KW-0812">Transmembrane</keyword>
<dbReference type="InterPro" id="IPR007300">
    <property type="entry name" value="CidB/LrgB"/>
</dbReference>
<dbReference type="Proteomes" id="UP000326671">
    <property type="component" value="Unassembled WGS sequence"/>
</dbReference>
<dbReference type="OrthoDB" id="9811701at2"/>
<feature type="transmembrane region" description="Helical" evidence="5">
    <location>
        <begin position="32"/>
        <end position="51"/>
    </location>
</feature>
<feature type="transmembrane region" description="Helical" evidence="5">
    <location>
        <begin position="63"/>
        <end position="80"/>
    </location>
</feature>
<evidence type="ECO:0000256" key="5">
    <source>
        <dbReference type="SAM" id="Phobius"/>
    </source>
</evidence>
<organism evidence="6 7">
    <name type="scientific">Niallia endozanthoxylica</name>
    <dbReference type="NCBI Taxonomy" id="2036016"/>
    <lineage>
        <taxon>Bacteria</taxon>
        <taxon>Bacillati</taxon>
        <taxon>Bacillota</taxon>
        <taxon>Bacilli</taxon>
        <taxon>Bacillales</taxon>
        <taxon>Bacillaceae</taxon>
        <taxon>Niallia</taxon>
    </lineage>
</organism>
<proteinExistence type="predicted"/>
<feature type="transmembrane region" description="Helical" evidence="5">
    <location>
        <begin position="92"/>
        <end position="111"/>
    </location>
</feature>
<dbReference type="RefSeq" id="WP_150442133.1">
    <property type="nucleotide sequence ID" value="NZ_VYKL01000038.1"/>
</dbReference>
<gene>
    <name evidence="6" type="ORF">F4V44_21865</name>
</gene>
<accession>A0A5J5HAJ0</accession>
<keyword evidence="3 5" id="KW-1133">Transmembrane helix</keyword>
<evidence type="ECO:0000256" key="1">
    <source>
        <dbReference type="ARBA" id="ARBA00004141"/>
    </source>
</evidence>
<dbReference type="PANTHER" id="PTHR30249:SF0">
    <property type="entry name" value="PLASTIDAL GLYCOLATE_GLYCERATE TRANSLOCATOR 1, CHLOROPLASTIC"/>
    <property type="match status" value="1"/>
</dbReference>
<dbReference type="EMBL" id="VYKL01000038">
    <property type="protein sequence ID" value="KAA9016454.1"/>
    <property type="molecule type" value="Genomic_DNA"/>
</dbReference>